<proteinExistence type="inferred from homology"/>
<dbReference type="SUPFAM" id="SSF50129">
    <property type="entry name" value="GroES-like"/>
    <property type="match status" value="1"/>
</dbReference>
<feature type="domain" description="Alcohol dehydrogenase-like C-terminal" evidence="5">
    <location>
        <begin position="170"/>
        <end position="287"/>
    </location>
</feature>
<dbReference type="InterPro" id="IPR011032">
    <property type="entry name" value="GroES-like_sf"/>
</dbReference>
<dbReference type="Pfam" id="PF08240">
    <property type="entry name" value="ADH_N"/>
    <property type="match status" value="1"/>
</dbReference>
<protein>
    <submittedName>
        <fullName evidence="7">Threonine dehydrogenase</fullName>
    </submittedName>
</protein>
<dbReference type="InterPro" id="IPR036291">
    <property type="entry name" value="NAD(P)-bd_dom_sf"/>
</dbReference>
<dbReference type="RefSeq" id="WP_092690841.1">
    <property type="nucleotide sequence ID" value="NZ_FOGU01000003.1"/>
</dbReference>
<keyword evidence="8" id="KW-1185">Reference proteome</keyword>
<dbReference type="STRING" id="641238.SAMN04490244_103376"/>
<evidence type="ECO:0000259" key="5">
    <source>
        <dbReference type="Pfam" id="PF00107"/>
    </source>
</evidence>
<keyword evidence="1 4" id="KW-0479">Metal-binding</keyword>
<evidence type="ECO:0000256" key="4">
    <source>
        <dbReference type="RuleBase" id="RU361277"/>
    </source>
</evidence>
<evidence type="ECO:0000256" key="1">
    <source>
        <dbReference type="ARBA" id="ARBA00022723"/>
    </source>
</evidence>
<dbReference type="Proteomes" id="UP000198885">
    <property type="component" value="Unassembled WGS sequence"/>
</dbReference>
<dbReference type="PANTHER" id="PTHR43401">
    <property type="entry name" value="L-THREONINE 3-DEHYDROGENASE"/>
    <property type="match status" value="1"/>
</dbReference>
<name>A0A1H9SSX7_9RHOB</name>
<evidence type="ECO:0000259" key="6">
    <source>
        <dbReference type="Pfam" id="PF08240"/>
    </source>
</evidence>
<comment type="similarity">
    <text evidence="4">Belongs to the zinc-containing alcohol dehydrogenase family.</text>
</comment>
<evidence type="ECO:0000256" key="2">
    <source>
        <dbReference type="ARBA" id="ARBA00022833"/>
    </source>
</evidence>
<dbReference type="OrthoDB" id="9809185at2"/>
<reference evidence="7 8" key="1">
    <citation type="submission" date="2016-10" db="EMBL/GenBank/DDBJ databases">
        <authorList>
            <person name="de Groot N.N."/>
        </authorList>
    </citation>
    <scope>NUCLEOTIDE SEQUENCE [LARGE SCALE GENOMIC DNA]</scope>
    <source>
        <strain evidence="7 8">DSM 23042</strain>
    </source>
</reference>
<feature type="domain" description="Alcohol dehydrogenase-like N-terminal" evidence="6">
    <location>
        <begin position="23"/>
        <end position="132"/>
    </location>
</feature>
<evidence type="ECO:0000313" key="8">
    <source>
        <dbReference type="Proteomes" id="UP000198885"/>
    </source>
</evidence>
<dbReference type="InterPro" id="IPR002328">
    <property type="entry name" value="ADH_Zn_CS"/>
</dbReference>
<dbReference type="EMBL" id="FOGU01000003">
    <property type="protein sequence ID" value="SER87945.1"/>
    <property type="molecule type" value="Genomic_DNA"/>
</dbReference>
<dbReference type="InterPro" id="IPR013149">
    <property type="entry name" value="ADH-like_C"/>
</dbReference>
<keyword evidence="3" id="KW-0560">Oxidoreductase</keyword>
<comment type="cofactor">
    <cofactor evidence="4">
        <name>Zn(2+)</name>
        <dbReference type="ChEBI" id="CHEBI:29105"/>
    </cofactor>
</comment>
<dbReference type="Pfam" id="PF00107">
    <property type="entry name" value="ADH_zinc_N"/>
    <property type="match status" value="1"/>
</dbReference>
<dbReference type="Gene3D" id="3.90.180.10">
    <property type="entry name" value="Medium-chain alcohol dehydrogenases, catalytic domain"/>
    <property type="match status" value="1"/>
</dbReference>
<dbReference type="InterPro" id="IPR013154">
    <property type="entry name" value="ADH-like_N"/>
</dbReference>
<dbReference type="SUPFAM" id="SSF51735">
    <property type="entry name" value="NAD(P)-binding Rossmann-fold domains"/>
    <property type="match status" value="1"/>
</dbReference>
<dbReference type="PANTHER" id="PTHR43401:SF2">
    <property type="entry name" value="L-THREONINE 3-DEHYDROGENASE"/>
    <property type="match status" value="1"/>
</dbReference>
<dbReference type="GO" id="GO:0016491">
    <property type="term" value="F:oxidoreductase activity"/>
    <property type="evidence" value="ECO:0007669"/>
    <property type="project" value="UniProtKB-KW"/>
</dbReference>
<dbReference type="GO" id="GO:0008270">
    <property type="term" value="F:zinc ion binding"/>
    <property type="evidence" value="ECO:0007669"/>
    <property type="project" value="InterPro"/>
</dbReference>
<dbReference type="PROSITE" id="PS00059">
    <property type="entry name" value="ADH_ZINC"/>
    <property type="match status" value="1"/>
</dbReference>
<sequence>MQAITFPVAGEVRLTDITAPDAGPGEALIAVRASGLCHTDFDVLHARYGPGAFPLVPGHEYAGEVVAVGPDVGDLSVGDRVAVDPNLSCGTCRSCRRGLGNLCERLGAYGVSTGGGFAELSAVRAGNLMPIGDMPYELAALAEPMGCALNGVSAVDPNPNDAVLIFGAGPMGLLIGLALRAQKVTQVTFADVSPDRLELAEGFGFRAVASGSAELESMRREIDLTVDATGKVEVAATLIDYTADGGSCLFFGVCPPAARIDVAPFEIFRRQIRLAGAHSLNHNIAAALGAIRAAGPDVARLVSHRLPLEEVAEVLAGKAPATGLKIQAAFDK</sequence>
<evidence type="ECO:0000313" key="7">
    <source>
        <dbReference type="EMBL" id="SER87945.1"/>
    </source>
</evidence>
<evidence type="ECO:0000256" key="3">
    <source>
        <dbReference type="ARBA" id="ARBA00023002"/>
    </source>
</evidence>
<dbReference type="InterPro" id="IPR050129">
    <property type="entry name" value="Zn_alcohol_dh"/>
</dbReference>
<accession>A0A1H9SSX7</accession>
<dbReference type="Gene3D" id="3.40.50.720">
    <property type="entry name" value="NAD(P)-binding Rossmann-like Domain"/>
    <property type="match status" value="1"/>
</dbReference>
<dbReference type="AlphaFoldDB" id="A0A1H9SSX7"/>
<keyword evidence="2 4" id="KW-0862">Zinc</keyword>
<gene>
    <name evidence="7" type="ORF">SAMN04490244_103376</name>
</gene>
<organism evidence="7 8">
    <name type="scientific">Tranquillimonas rosea</name>
    <dbReference type="NCBI Taxonomy" id="641238"/>
    <lineage>
        <taxon>Bacteria</taxon>
        <taxon>Pseudomonadati</taxon>
        <taxon>Pseudomonadota</taxon>
        <taxon>Alphaproteobacteria</taxon>
        <taxon>Rhodobacterales</taxon>
        <taxon>Roseobacteraceae</taxon>
        <taxon>Tranquillimonas</taxon>
    </lineage>
</organism>